<keyword evidence="2" id="KW-0645">Protease</keyword>
<dbReference type="SUPFAM" id="SSF53474">
    <property type="entry name" value="alpha/beta-Hydrolases"/>
    <property type="match status" value="2"/>
</dbReference>
<keyword evidence="5" id="KW-0325">Glycoprotein</keyword>
<dbReference type="GO" id="GO:0070008">
    <property type="term" value="F:serine-type exopeptidase activity"/>
    <property type="evidence" value="ECO:0007669"/>
    <property type="project" value="InterPro"/>
</dbReference>
<feature type="non-terminal residue" evidence="6">
    <location>
        <position position="708"/>
    </location>
</feature>
<dbReference type="GO" id="GO:0008239">
    <property type="term" value="F:dipeptidyl-peptidase activity"/>
    <property type="evidence" value="ECO:0007669"/>
    <property type="project" value="TreeGrafter"/>
</dbReference>
<proteinExistence type="inferred from homology"/>
<dbReference type="PANTHER" id="PTHR11010">
    <property type="entry name" value="PROTEASE S28 PRO-X CARBOXYPEPTIDASE-RELATED"/>
    <property type="match status" value="1"/>
</dbReference>
<gene>
    <name evidence="6" type="ORF">OSB1V03_LOCUS4846</name>
</gene>
<dbReference type="InterPro" id="IPR029058">
    <property type="entry name" value="AB_hydrolase_fold"/>
</dbReference>
<evidence type="ECO:0000256" key="5">
    <source>
        <dbReference type="ARBA" id="ARBA00023180"/>
    </source>
</evidence>
<dbReference type="PANTHER" id="PTHR11010:SF117">
    <property type="entry name" value="SERINE PROTEASE 16"/>
    <property type="match status" value="1"/>
</dbReference>
<keyword evidence="3" id="KW-0732">Signal</keyword>
<sequence length="708" mass="78572">MAKKYNALAIMLEHRYYGRSVPTPDLSTQNLKYLTLELALKDAEQFILGMTKKLSIEGSKWVVWGLSYSGKLAVWFREKYPNITVGAIASSAPVGSTNNCTGYLRVAAEVLGKECSDNIRKANYEMEDLLKTPEGVIKLRKTLNLCDSFDGKNIDDIRYLALLLAMNVGGSVQYKAGIDRIIKTMNDPSGGTPLESPFGHNIPVEFYTNQCTQVFGPQITAQTIQKAVDRTVATYGGKRPNITNVVLTNGSLDPWKASGILEDLNNSTKTAVIEGGAHCDDFWGTKPTDNQIFCEPKLGFKTFMGRPTDRYGFIRPPVVSNDDKFAPQPQEQWFDQRVDHFNKQDNTTFKQLYYIENSYYKKGGPVFLMISGESPVETAFITPFAYMGEMAKKYGALAVTLEHRYYGKSVPTPDLSTQNLKYLTLEVALKDLEQFSLYLTKKLSLEGSKWVVFGGSYAGKLAAWFREKYPNIAVGAIASSAPVGSNMNCTGYLRVVSEALGKECSDNIRKANYEMEDLLKTPEGVVKLRKTLNLCDSFDGKNIDDVRYLAQLLGMNVAGAVQNNMGIDQIIKHMNDPSGGTPLERYASLHVTGQTLPCNNIKHADYIKSLQNTTVDHKSWFRQWTYQTCTSFADFPTTELANSPFGHNVPVEYYVQQCGAIFGPQITGQSIKKAVDRTVATYGGLKPNVTNVVFPNGALDPWKASGIL</sequence>
<dbReference type="InterPro" id="IPR008758">
    <property type="entry name" value="Peptidase_S28"/>
</dbReference>
<evidence type="ECO:0000256" key="3">
    <source>
        <dbReference type="ARBA" id="ARBA00022729"/>
    </source>
</evidence>
<evidence type="ECO:0000256" key="1">
    <source>
        <dbReference type="ARBA" id="ARBA00011079"/>
    </source>
</evidence>
<dbReference type="EMBL" id="OC856872">
    <property type="protein sequence ID" value="CAD7624401.1"/>
    <property type="molecule type" value="Genomic_DNA"/>
</dbReference>
<evidence type="ECO:0000313" key="7">
    <source>
        <dbReference type="Proteomes" id="UP000759131"/>
    </source>
</evidence>
<dbReference type="GO" id="GO:0006508">
    <property type="term" value="P:proteolysis"/>
    <property type="evidence" value="ECO:0007669"/>
    <property type="project" value="UniProtKB-KW"/>
</dbReference>
<dbReference type="Pfam" id="PF05577">
    <property type="entry name" value="Peptidase_S28"/>
    <property type="match status" value="3"/>
</dbReference>
<name>A0A7R9KJH0_9ACAR</name>
<dbReference type="AlphaFoldDB" id="A0A7R9KJH0"/>
<dbReference type="Gene3D" id="1.20.120.980">
    <property type="entry name" value="Serine carboxypeptidase S28, SKS domain"/>
    <property type="match status" value="1"/>
</dbReference>
<organism evidence="6">
    <name type="scientific">Medioppia subpectinata</name>
    <dbReference type="NCBI Taxonomy" id="1979941"/>
    <lineage>
        <taxon>Eukaryota</taxon>
        <taxon>Metazoa</taxon>
        <taxon>Ecdysozoa</taxon>
        <taxon>Arthropoda</taxon>
        <taxon>Chelicerata</taxon>
        <taxon>Arachnida</taxon>
        <taxon>Acari</taxon>
        <taxon>Acariformes</taxon>
        <taxon>Sarcoptiformes</taxon>
        <taxon>Oribatida</taxon>
        <taxon>Brachypylina</taxon>
        <taxon>Oppioidea</taxon>
        <taxon>Oppiidae</taxon>
        <taxon>Medioppia</taxon>
    </lineage>
</organism>
<evidence type="ECO:0000256" key="4">
    <source>
        <dbReference type="ARBA" id="ARBA00022801"/>
    </source>
</evidence>
<dbReference type="Proteomes" id="UP000759131">
    <property type="component" value="Unassembled WGS sequence"/>
</dbReference>
<keyword evidence="4" id="KW-0378">Hydrolase</keyword>
<dbReference type="EMBL" id="CAJPIZ010002297">
    <property type="protein sequence ID" value="CAG2104831.1"/>
    <property type="molecule type" value="Genomic_DNA"/>
</dbReference>
<reference evidence="6" key="1">
    <citation type="submission" date="2020-11" db="EMBL/GenBank/DDBJ databases">
        <authorList>
            <person name="Tran Van P."/>
        </authorList>
    </citation>
    <scope>NUCLEOTIDE SEQUENCE</scope>
</reference>
<dbReference type="InterPro" id="IPR042269">
    <property type="entry name" value="Ser_carbopepase_S28_SKS"/>
</dbReference>
<keyword evidence="7" id="KW-1185">Reference proteome</keyword>
<evidence type="ECO:0000313" key="6">
    <source>
        <dbReference type="EMBL" id="CAD7624401.1"/>
    </source>
</evidence>
<dbReference type="Gene3D" id="3.40.50.1820">
    <property type="entry name" value="alpha/beta hydrolase"/>
    <property type="match status" value="2"/>
</dbReference>
<accession>A0A7R9KJH0</accession>
<protein>
    <submittedName>
        <fullName evidence="6">Uncharacterized protein</fullName>
    </submittedName>
</protein>
<dbReference type="OrthoDB" id="6424182at2759"/>
<evidence type="ECO:0000256" key="2">
    <source>
        <dbReference type="ARBA" id="ARBA00022670"/>
    </source>
</evidence>
<comment type="similarity">
    <text evidence="1">Belongs to the peptidase S28 family.</text>
</comment>